<dbReference type="PANTHER" id="PTHR19282">
    <property type="entry name" value="TETRASPANIN"/>
    <property type="match status" value="1"/>
</dbReference>
<evidence type="ECO:0000256" key="1">
    <source>
        <dbReference type="ARBA" id="ARBA00004141"/>
    </source>
</evidence>
<evidence type="ECO:0000256" key="5">
    <source>
        <dbReference type="SAM" id="Phobius"/>
    </source>
</evidence>
<comment type="subcellular location">
    <subcellularLocation>
        <location evidence="1">Membrane</location>
        <topology evidence="1">Multi-pass membrane protein</topology>
    </subcellularLocation>
</comment>
<dbReference type="InterPro" id="IPR018499">
    <property type="entry name" value="Tetraspanin/Peripherin"/>
</dbReference>
<dbReference type="OrthoDB" id="9993879at2759"/>
<accession>A0A3P6UYQ3</accession>
<gene>
    <name evidence="6" type="ORF">DILT_LOCUS3449</name>
</gene>
<proteinExistence type="predicted"/>
<keyword evidence="2 5" id="KW-0812">Transmembrane</keyword>
<organism evidence="6 7">
    <name type="scientific">Dibothriocephalus latus</name>
    <name type="common">Fish tapeworm</name>
    <name type="synonym">Diphyllobothrium latum</name>
    <dbReference type="NCBI Taxonomy" id="60516"/>
    <lineage>
        <taxon>Eukaryota</taxon>
        <taxon>Metazoa</taxon>
        <taxon>Spiralia</taxon>
        <taxon>Lophotrochozoa</taxon>
        <taxon>Platyhelminthes</taxon>
        <taxon>Cestoda</taxon>
        <taxon>Eucestoda</taxon>
        <taxon>Diphyllobothriidea</taxon>
        <taxon>Diphyllobothriidae</taxon>
        <taxon>Dibothriocephalus</taxon>
    </lineage>
</organism>
<dbReference type="PANTHER" id="PTHR19282:SF527">
    <property type="entry name" value="TETRASPANIN"/>
    <property type="match status" value="1"/>
</dbReference>
<keyword evidence="3 5" id="KW-1133">Transmembrane helix</keyword>
<dbReference type="Proteomes" id="UP000281553">
    <property type="component" value="Unassembled WGS sequence"/>
</dbReference>
<evidence type="ECO:0000313" key="6">
    <source>
        <dbReference type="EMBL" id="VDK83334.1"/>
    </source>
</evidence>
<name>A0A3P6UYQ3_DIBLA</name>
<evidence type="ECO:0000256" key="3">
    <source>
        <dbReference type="ARBA" id="ARBA00022989"/>
    </source>
</evidence>
<evidence type="ECO:0000256" key="2">
    <source>
        <dbReference type="ARBA" id="ARBA00022692"/>
    </source>
</evidence>
<protein>
    <recommendedName>
        <fullName evidence="8">Tetraspanin</fullName>
    </recommendedName>
</protein>
<keyword evidence="7" id="KW-1185">Reference proteome</keyword>
<feature type="transmembrane region" description="Helical" evidence="5">
    <location>
        <begin position="70"/>
        <end position="94"/>
    </location>
</feature>
<keyword evidence="4 5" id="KW-0472">Membrane</keyword>
<reference evidence="6 7" key="1">
    <citation type="submission" date="2018-11" db="EMBL/GenBank/DDBJ databases">
        <authorList>
            <consortium name="Pathogen Informatics"/>
        </authorList>
    </citation>
    <scope>NUCLEOTIDE SEQUENCE [LARGE SCALE GENOMIC DNA]</scope>
</reference>
<dbReference type="GO" id="GO:0005886">
    <property type="term" value="C:plasma membrane"/>
    <property type="evidence" value="ECO:0007669"/>
    <property type="project" value="TreeGrafter"/>
</dbReference>
<dbReference type="PRINTS" id="PR00259">
    <property type="entry name" value="TMFOUR"/>
</dbReference>
<dbReference type="AlphaFoldDB" id="A0A3P6UYQ3"/>
<dbReference type="EMBL" id="UYRU01043680">
    <property type="protein sequence ID" value="VDK83334.1"/>
    <property type="molecule type" value="Genomic_DNA"/>
</dbReference>
<evidence type="ECO:0000313" key="7">
    <source>
        <dbReference type="Proteomes" id="UP000281553"/>
    </source>
</evidence>
<evidence type="ECO:0000256" key="4">
    <source>
        <dbReference type="ARBA" id="ARBA00023136"/>
    </source>
</evidence>
<feature type="transmembrane region" description="Helical" evidence="5">
    <location>
        <begin position="100"/>
        <end position="124"/>
    </location>
</feature>
<sequence>MHDLLFGFIEPHSPHKSESHVSILLASSGKAETLLLIGLVILGFAVFAYLEPAAQELIEASGSRVIATTVIFILMGIGALTLIVALFGCCGAYHESAGLLATYFTFLIIIFTVQVVGATLGYVYRDQVSADFIL</sequence>
<evidence type="ECO:0008006" key="8">
    <source>
        <dbReference type="Google" id="ProtNLM"/>
    </source>
</evidence>
<feature type="transmembrane region" description="Helical" evidence="5">
    <location>
        <begin position="33"/>
        <end position="50"/>
    </location>
</feature>
<dbReference type="Pfam" id="PF00335">
    <property type="entry name" value="Tetraspanin"/>
    <property type="match status" value="1"/>
</dbReference>